<keyword evidence="8" id="KW-0614">Plasmid</keyword>
<sequence>MTQPSSPLRIGVGGPVGSGKTALLEALCRALRDRFELAVITNDIYTFEDQRILTAAAALPAGRIRGVQTGGCPHTAIREDSSLNQEAAEALTADYPGLELLFIESGGDNLASSFSPELVDAWIFVLDVSGGEKVPRKGGPGIRASDLLVINKTDLAPLVGADLRVMDADARAGRTVQGEVRPYVFTNLKSGDGLADVIAWIEHDLLFRDVPPPRIGLQGAPV</sequence>
<dbReference type="HAMAP" id="MF_01389">
    <property type="entry name" value="UreG"/>
    <property type="match status" value="1"/>
</dbReference>
<gene>
    <name evidence="6 8" type="primary">ureG</name>
    <name evidence="8" type="ORF">M8445_15830</name>
</gene>
<dbReference type="PANTHER" id="PTHR31715">
    <property type="entry name" value="UREASE ACCESSORY PROTEIN G"/>
    <property type="match status" value="1"/>
</dbReference>
<dbReference type="Pfam" id="PF02492">
    <property type="entry name" value="cobW"/>
    <property type="match status" value="1"/>
</dbReference>
<dbReference type="NCBIfam" id="TIGR00101">
    <property type="entry name" value="ureG"/>
    <property type="match status" value="1"/>
</dbReference>
<evidence type="ECO:0000256" key="6">
    <source>
        <dbReference type="HAMAP-Rule" id="MF_01389"/>
    </source>
</evidence>
<keyword evidence="2 6" id="KW-0547">Nucleotide-binding</keyword>
<evidence type="ECO:0000259" key="7">
    <source>
        <dbReference type="Pfam" id="PF02492"/>
    </source>
</evidence>
<geneLocation type="plasmid" evidence="8 9">
    <name>pDATS01</name>
</geneLocation>
<protein>
    <recommendedName>
        <fullName evidence="6">Urease accessory protein UreG</fullName>
    </recommendedName>
</protein>
<dbReference type="Proteomes" id="UP001217044">
    <property type="component" value="Plasmid pDATS01"/>
</dbReference>
<dbReference type="SUPFAM" id="SSF52540">
    <property type="entry name" value="P-loop containing nucleoside triphosphate hydrolases"/>
    <property type="match status" value="1"/>
</dbReference>
<evidence type="ECO:0000256" key="1">
    <source>
        <dbReference type="ARBA" id="ARBA00005732"/>
    </source>
</evidence>
<keyword evidence="9" id="KW-1185">Reference proteome</keyword>
<dbReference type="Gene3D" id="3.40.50.300">
    <property type="entry name" value="P-loop containing nucleotide triphosphate hydrolases"/>
    <property type="match status" value="1"/>
</dbReference>
<dbReference type="EMBL" id="CP115166">
    <property type="protein sequence ID" value="WDA60479.1"/>
    <property type="molecule type" value="Genomic_DNA"/>
</dbReference>
<dbReference type="InterPro" id="IPR027417">
    <property type="entry name" value="P-loop_NTPase"/>
</dbReference>
<comment type="similarity">
    <text evidence="1 6">Belongs to the SIMIBI class G3E GTPase family. UreG subfamily.</text>
</comment>
<comment type="function">
    <text evidence="6">Facilitates the functional incorporation of the urease nickel metallocenter. This process requires GTP hydrolysis, probably effectuated by UreG.</text>
</comment>
<evidence type="ECO:0000256" key="5">
    <source>
        <dbReference type="ARBA" id="ARBA00023186"/>
    </source>
</evidence>
<dbReference type="PIRSF" id="PIRSF005624">
    <property type="entry name" value="Ni-bind_GTPase"/>
    <property type="match status" value="1"/>
</dbReference>
<comment type="subunit">
    <text evidence="6">Homodimer. UreD, UreF and UreG form a complex that acts as a GTP-hydrolysis-dependent molecular chaperone, activating the urease apoprotein by helping to assemble the nickel containing metallocenter of UreC. The UreE protein probably delivers the nickel.</text>
</comment>
<dbReference type="PANTHER" id="PTHR31715:SF0">
    <property type="entry name" value="UREASE ACCESSORY PROTEIN G"/>
    <property type="match status" value="1"/>
</dbReference>
<organism evidence="8 9">
    <name type="scientific">Deinococcus aquaticus</name>
    <dbReference type="NCBI Taxonomy" id="328692"/>
    <lineage>
        <taxon>Bacteria</taxon>
        <taxon>Thermotogati</taxon>
        <taxon>Deinococcota</taxon>
        <taxon>Deinococci</taxon>
        <taxon>Deinococcales</taxon>
        <taxon>Deinococcaceae</taxon>
        <taxon>Deinococcus</taxon>
    </lineage>
</organism>
<evidence type="ECO:0000256" key="3">
    <source>
        <dbReference type="ARBA" id="ARBA00022988"/>
    </source>
</evidence>
<feature type="domain" description="CobW/HypB/UreG nucleotide-binding" evidence="7">
    <location>
        <begin position="10"/>
        <end position="172"/>
    </location>
</feature>
<feature type="binding site" evidence="6">
    <location>
        <begin position="14"/>
        <end position="21"/>
    </location>
    <ligand>
        <name>GTP</name>
        <dbReference type="ChEBI" id="CHEBI:37565"/>
    </ligand>
</feature>
<comment type="subcellular location">
    <subcellularLocation>
        <location evidence="6">Cytoplasm</location>
    </subcellularLocation>
</comment>
<evidence type="ECO:0000256" key="4">
    <source>
        <dbReference type="ARBA" id="ARBA00023134"/>
    </source>
</evidence>
<dbReference type="InterPro" id="IPR004400">
    <property type="entry name" value="UreG"/>
</dbReference>
<name>A0ABY7V5J7_9DEIO</name>
<accession>A0ABY7V5J7</accession>
<dbReference type="RefSeq" id="WP_273991255.1">
    <property type="nucleotide sequence ID" value="NZ_BAABQT010000004.1"/>
</dbReference>
<keyword evidence="3 6" id="KW-0996">Nickel insertion</keyword>
<evidence type="ECO:0000256" key="2">
    <source>
        <dbReference type="ARBA" id="ARBA00022741"/>
    </source>
</evidence>
<dbReference type="InterPro" id="IPR003495">
    <property type="entry name" value="CobW/HypB/UreG_nucleotide-bd"/>
</dbReference>
<keyword evidence="4 6" id="KW-0342">GTP-binding</keyword>
<dbReference type="CDD" id="cd05540">
    <property type="entry name" value="UreG"/>
    <property type="match status" value="1"/>
</dbReference>
<evidence type="ECO:0000313" key="8">
    <source>
        <dbReference type="EMBL" id="WDA60479.1"/>
    </source>
</evidence>
<keyword evidence="5 6" id="KW-0143">Chaperone</keyword>
<proteinExistence type="inferred from homology"/>
<keyword evidence="6" id="KW-0963">Cytoplasm</keyword>
<evidence type="ECO:0000313" key="9">
    <source>
        <dbReference type="Proteomes" id="UP001217044"/>
    </source>
</evidence>
<reference evidence="8 9" key="1">
    <citation type="submission" date="2022-12" db="EMBL/GenBank/DDBJ databases">
        <title>Genome Sequence of Deinococcus aquaticus Type Strain PB314.</title>
        <authorList>
            <person name="Albert C."/>
            <person name="Hill J."/>
            <person name="Boren L."/>
            <person name="Scholz-Ng S."/>
            <person name="Fatema N."/>
            <person name="Grosso R."/>
            <person name="Soboslay E."/>
            <person name="Tuohy J."/>
        </authorList>
    </citation>
    <scope>NUCLEOTIDE SEQUENCE [LARGE SCALE GENOMIC DNA]</scope>
    <source>
        <strain evidence="8 9">PB-314</strain>
        <plasmid evidence="8 9">pDATS01</plasmid>
    </source>
</reference>